<dbReference type="RefSeq" id="WP_184678211.1">
    <property type="nucleotide sequence ID" value="NZ_JACHGY010000001.1"/>
</dbReference>
<comment type="caution">
    <text evidence="4">The sequence shown here is derived from an EMBL/GenBank/DDBJ whole genome shotgun (WGS) entry which is preliminary data.</text>
</comment>
<name>A0A7X0H7K2_9BACT</name>
<reference evidence="4 5" key="1">
    <citation type="submission" date="2020-08" db="EMBL/GenBank/DDBJ databases">
        <title>Genomic Encyclopedia of Type Strains, Phase IV (KMG-IV): sequencing the most valuable type-strain genomes for metagenomic binning, comparative biology and taxonomic classification.</title>
        <authorList>
            <person name="Goeker M."/>
        </authorList>
    </citation>
    <scope>NUCLEOTIDE SEQUENCE [LARGE SCALE GENOMIC DNA]</scope>
    <source>
        <strain evidence="4 5">DSM 103725</strain>
    </source>
</reference>
<evidence type="ECO:0000256" key="1">
    <source>
        <dbReference type="ARBA" id="ARBA00022516"/>
    </source>
</evidence>
<keyword evidence="1" id="KW-0444">Lipid biosynthesis</keyword>
<dbReference type="PANTHER" id="PTHR38764">
    <property type="entry name" value="ACYL CARRIER PROTEIN PHOSPHODIESTERASE"/>
    <property type="match status" value="1"/>
</dbReference>
<dbReference type="EMBL" id="JACHGY010000001">
    <property type="protein sequence ID" value="MBB6430714.1"/>
    <property type="molecule type" value="Genomic_DNA"/>
</dbReference>
<gene>
    <name evidence="4" type="ORF">HNQ40_002520</name>
</gene>
<protein>
    <submittedName>
        <fullName evidence="4">Acyl carrier protein phosphodiesterase</fullName>
    </submittedName>
</protein>
<dbReference type="InterPro" id="IPR007431">
    <property type="entry name" value="ACP_PD"/>
</dbReference>
<organism evidence="4 5">
    <name type="scientific">Algisphaera agarilytica</name>
    <dbReference type="NCBI Taxonomy" id="1385975"/>
    <lineage>
        <taxon>Bacteria</taxon>
        <taxon>Pseudomonadati</taxon>
        <taxon>Planctomycetota</taxon>
        <taxon>Phycisphaerae</taxon>
        <taxon>Phycisphaerales</taxon>
        <taxon>Phycisphaeraceae</taxon>
        <taxon>Algisphaera</taxon>
    </lineage>
</organism>
<dbReference type="GO" id="GO:0008770">
    <property type="term" value="F:[acyl-carrier-protein] phosphodiesterase activity"/>
    <property type="evidence" value="ECO:0007669"/>
    <property type="project" value="InterPro"/>
</dbReference>
<dbReference type="Proteomes" id="UP000541810">
    <property type="component" value="Unassembled WGS sequence"/>
</dbReference>
<keyword evidence="5" id="KW-1185">Reference proteome</keyword>
<dbReference type="AlphaFoldDB" id="A0A7X0H7K2"/>
<dbReference type="PANTHER" id="PTHR38764:SF1">
    <property type="entry name" value="ACYL CARRIER PROTEIN PHOSPHODIESTERASE"/>
    <property type="match status" value="1"/>
</dbReference>
<dbReference type="PIRSF" id="PIRSF011489">
    <property type="entry name" value="DUF479"/>
    <property type="match status" value="1"/>
</dbReference>
<evidence type="ECO:0000256" key="3">
    <source>
        <dbReference type="ARBA" id="ARBA00023098"/>
    </source>
</evidence>
<sequence length="203" mass="23267">MNFLAHLYLADDSPASMIGNLLPDLYRGRLPDDLDPVVLRGVKRHRQVDVLTDSHPLFERSRARLRSKHGRYSGILVDVFYDHVLSVRWAEYHSEPLPDFIARAYEQILSEAHLMPPEMRAIMTMMAHEDWLSNYATVDGIAHTLRRMSARLRERFNREVDLASAAVDLREQYDGFAQDFTGFFPELMAGVGVEPRGRRGGQA</sequence>
<evidence type="ECO:0000256" key="2">
    <source>
        <dbReference type="ARBA" id="ARBA00022801"/>
    </source>
</evidence>
<evidence type="ECO:0000313" key="4">
    <source>
        <dbReference type="EMBL" id="MBB6430714.1"/>
    </source>
</evidence>
<dbReference type="GO" id="GO:0006633">
    <property type="term" value="P:fatty acid biosynthetic process"/>
    <property type="evidence" value="ECO:0007669"/>
    <property type="project" value="InterPro"/>
</dbReference>
<dbReference type="Pfam" id="PF04336">
    <property type="entry name" value="ACP_PD"/>
    <property type="match status" value="1"/>
</dbReference>
<evidence type="ECO:0000313" key="5">
    <source>
        <dbReference type="Proteomes" id="UP000541810"/>
    </source>
</evidence>
<keyword evidence="3" id="KW-0443">Lipid metabolism</keyword>
<keyword evidence="2" id="KW-0378">Hydrolase</keyword>
<accession>A0A7X0H7K2</accession>
<proteinExistence type="predicted"/>